<protein>
    <recommendedName>
        <fullName evidence="3">DUF4230 domain-containing protein</fullName>
    </recommendedName>
</protein>
<dbReference type="Proteomes" id="UP000217758">
    <property type="component" value="Chromosome"/>
</dbReference>
<evidence type="ECO:0008006" key="3">
    <source>
        <dbReference type="Google" id="ProtNLM"/>
    </source>
</evidence>
<dbReference type="InterPro" id="IPR025324">
    <property type="entry name" value="DUF4230"/>
</dbReference>
<proteinExistence type="predicted"/>
<evidence type="ECO:0000313" key="2">
    <source>
        <dbReference type="Proteomes" id="UP000217758"/>
    </source>
</evidence>
<name>A0A1L7LHC7_9STRE</name>
<organism evidence="1 2">
    <name type="scientific">Streptococcus troglodytae</name>
    <dbReference type="NCBI Taxonomy" id="1111760"/>
    <lineage>
        <taxon>Bacteria</taxon>
        <taxon>Bacillati</taxon>
        <taxon>Bacillota</taxon>
        <taxon>Bacilli</taxon>
        <taxon>Lactobacillales</taxon>
        <taxon>Streptococcaceae</taxon>
        <taxon>Streptococcus</taxon>
    </lineage>
</organism>
<sequence length="191" mass="21641">MVCCTDSFGGIVFYWYGINQNNNKSADSSQSYSMVKYIEATNETVFLNVGIEKVDALSNATKVLGITIPYSQKKAIIILNYEAKLGIKRAVSINKTRENNFEIKIPKFEVVSVKLDDKHPYKLYNRSGELLSGSTEEVDTGKAATSSLTNKEQKKYLKQYSDMIKKSAEDHYKVLIKSIYPDVKLTFVYEN</sequence>
<accession>A0A1L7LHC7</accession>
<reference evidence="1 2" key="1">
    <citation type="journal article" date="2016" name="Microbiol. Immunol.">
        <title>Complete genome sequence of Streptococcus troglodytae TKU31 isolated from the oral cavity of a chimpanzee (Pan troglodytes).</title>
        <authorList>
            <person name="Okamoto M."/>
            <person name="Naito M."/>
            <person name="Miyanohara M."/>
            <person name="Imai S."/>
            <person name="Nomura Y."/>
            <person name="Saito W."/>
            <person name="Momoi Y."/>
            <person name="Takada K."/>
            <person name="Miyabe-Nishiwaki T."/>
            <person name="Tomonaga M."/>
            <person name="Hanada N."/>
        </authorList>
    </citation>
    <scope>NUCLEOTIDE SEQUENCE [LARGE SCALE GENOMIC DNA]</scope>
    <source>
        <strain evidence="2">TKU 31</strain>
    </source>
</reference>
<dbReference type="EMBL" id="AP014612">
    <property type="protein sequence ID" value="BAQ23597.1"/>
    <property type="molecule type" value="Genomic_DNA"/>
</dbReference>
<gene>
    <name evidence="1" type="ORF">SRT_03360</name>
</gene>
<dbReference type="KEGG" id="strg:SRT_03360"/>
<dbReference type="AlphaFoldDB" id="A0A1L7LHC7"/>
<keyword evidence="2" id="KW-1185">Reference proteome</keyword>
<evidence type="ECO:0000313" key="1">
    <source>
        <dbReference type="EMBL" id="BAQ23597.1"/>
    </source>
</evidence>
<dbReference type="Pfam" id="PF14014">
    <property type="entry name" value="DUF4230"/>
    <property type="match status" value="1"/>
</dbReference>